<comment type="similarity">
    <text evidence="1 7">Belongs to the adenylate kinase family.</text>
</comment>
<evidence type="ECO:0000313" key="8">
    <source>
        <dbReference type="EMBL" id="CAA3013273.1"/>
    </source>
</evidence>
<proteinExistence type="inferred from homology"/>
<dbReference type="PANTHER" id="PTHR23359">
    <property type="entry name" value="NUCLEOTIDE KINASE"/>
    <property type="match status" value="1"/>
</dbReference>
<comment type="caution">
    <text evidence="8">The sequence shown here is derived from an EMBL/GenBank/DDBJ whole genome shotgun (WGS) entry which is preliminary data.</text>
</comment>
<dbReference type="GO" id="GO:0005524">
    <property type="term" value="F:ATP binding"/>
    <property type="evidence" value="ECO:0007669"/>
    <property type="project" value="InterPro"/>
</dbReference>
<dbReference type="GO" id="GO:0004017">
    <property type="term" value="F:AMP kinase activity"/>
    <property type="evidence" value="ECO:0007669"/>
    <property type="project" value="UniProtKB-EC"/>
</dbReference>
<gene>
    <name evidence="8" type="ORF">OLEA9_A099739</name>
</gene>
<name>A0A8S0U9P0_OLEEU</name>
<sequence>MVVDVKERLLQPDSQEKGWLLDGYPRSSSQSTALKGFGFKPHVFILLEILLRGKNIIYSPRETEEIAAGLTQRFDDTEEKVKLRLVTHNKNVEAELSMYEDITVRIAILTLSAQAKWH</sequence>
<dbReference type="PRINTS" id="PR00094">
    <property type="entry name" value="ADENYLTKNASE"/>
</dbReference>
<evidence type="ECO:0000256" key="4">
    <source>
        <dbReference type="ARBA" id="ARBA00022741"/>
    </source>
</evidence>
<keyword evidence="4" id="KW-0547">Nucleotide-binding</keyword>
<dbReference type="Pfam" id="PF00406">
    <property type="entry name" value="ADK"/>
    <property type="match status" value="1"/>
</dbReference>
<accession>A0A8S0U9P0</accession>
<dbReference type="EC" id="2.7.4.3" evidence="2"/>
<dbReference type="PROSITE" id="PS00113">
    <property type="entry name" value="ADENYLATE_KINASE"/>
    <property type="match status" value="1"/>
</dbReference>
<dbReference type="Proteomes" id="UP000594638">
    <property type="component" value="Unassembled WGS sequence"/>
</dbReference>
<dbReference type="Gramene" id="OE9A099739T1">
    <property type="protein sequence ID" value="OE9A099739C1"/>
    <property type="gene ID" value="OE9A099739"/>
</dbReference>
<keyword evidence="3 7" id="KW-0808">Transferase</keyword>
<dbReference type="InterPro" id="IPR027417">
    <property type="entry name" value="P-loop_NTPase"/>
</dbReference>
<dbReference type="Gene3D" id="3.40.50.300">
    <property type="entry name" value="P-loop containing nucleotide triphosphate hydrolases"/>
    <property type="match status" value="1"/>
</dbReference>
<dbReference type="AlphaFoldDB" id="A0A8S0U9P0"/>
<keyword evidence="5 7" id="KW-0418">Kinase</keyword>
<dbReference type="InterPro" id="IPR033690">
    <property type="entry name" value="Adenylat_kinase_CS"/>
</dbReference>
<organism evidence="8 9">
    <name type="scientific">Olea europaea subsp. europaea</name>
    <dbReference type="NCBI Taxonomy" id="158383"/>
    <lineage>
        <taxon>Eukaryota</taxon>
        <taxon>Viridiplantae</taxon>
        <taxon>Streptophyta</taxon>
        <taxon>Embryophyta</taxon>
        <taxon>Tracheophyta</taxon>
        <taxon>Spermatophyta</taxon>
        <taxon>Magnoliopsida</taxon>
        <taxon>eudicotyledons</taxon>
        <taxon>Gunneridae</taxon>
        <taxon>Pentapetalae</taxon>
        <taxon>asterids</taxon>
        <taxon>lamiids</taxon>
        <taxon>Lamiales</taxon>
        <taxon>Oleaceae</taxon>
        <taxon>Oleeae</taxon>
        <taxon>Olea</taxon>
    </lineage>
</organism>
<protein>
    <recommendedName>
        <fullName evidence="2">adenylate kinase</fullName>
        <ecNumber evidence="2">2.7.4.3</ecNumber>
    </recommendedName>
    <alternativeName>
        <fullName evidence="6">ATP:AMP phosphotransferase</fullName>
    </alternativeName>
</protein>
<evidence type="ECO:0000256" key="6">
    <source>
        <dbReference type="ARBA" id="ARBA00031517"/>
    </source>
</evidence>
<evidence type="ECO:0000313" key="9">
    <source>
        <dbReference type="Proteomes" id="UP000594638"/>
    </source>
</evidence>
<keyword evidence="9" id="KW-1185">Reference proteome</keyword>
<evidence type="ECO:0000256" key="7">
    <source>
        <dbReference type="RuleBase" id="RU003330"/>
    </source>
</evidence>
<evidence type="ECO:0000256" key="3">
    <source>
        <dbReference type="ARBA" id="ARBA00022679"/>
    </source>
</evidence>
<dbReference type="InterPro" id="IPR000850">
    <property type="entry name" value="Adenylat/UMP-CMP_kin"/>
</dbReference>
<evidence type="ECO:0000256" key="5">
    <source>
        <dbReference type="ARBA" id="ARBA00022777"/>
    </source>
</evidence>
<evidence type="ECO:0000256" key="1">
    <source>
        <dbReference type="ARBA" id="ARBA00007220"/>
    </source>
</evidence>
<evidence type="ECO:0000256" key="2">
    <source>
        <dbReference type="ARBA" id="ARBA00012955"/>
    </source>
</evidence>
<dbReference type="EMBL" id="CACTIH010007429">
    <property type="protein sequence ID" value="CAA3013273.1"/>
    <property type="molecule type" value="Genomic_DNA"/>
</dbReference>
<reference evidence="8 9" key="1">
    <citation type="submission" date="2019-12" db="EMBL/GenBank/DDBJ databases">
        <authorList>
            <person name="Alioto T."/>
            <person name="Alioto T."/>
            <person name="Gomez Garrido J."/>
        </authorList>
    </citation>
    <scope>NUCLEOTIDE SEQUENCE [LARGE SCALE GENOMIC DNA]</scope>
</reference>
<dbReference type="OrthoDB" id="439792at2759"/>